<dbReference type="InterPro" id="IPR003439">
    <property type="entry name" value="ABC_transporter-like_ATP-bd"/>
</dbReference>
<evidence type="ECO:0000259" key="6">
    <source>
        <dbReference type="PROSITE" id="PS50893"/>
    </source>
</evidence>
<sequence>MITGEEQPDEGQVSVERGITIGYFSQDVGEMAGRSAAAEVMDGAGPVSEIAAELRALEAAMVDPDRIDEMDAIIARYGDVQARYEELDGYSLEGRAREVLSGLGFSEEMMDGDVGALSGGWKMRVALGRILLMRPDVMLLDEPSNHLDIESLIWLEQFLKGFDGALMLTSHDRAFMNRIVGKIVEIDAGGLTTYSGDYEFYEQQRAMAEKQQQAQFERQQAMLAKEIKFIERFKARASHAAQVQSRVKKLDKIERVEPPRRRQAVSFDFPAAPRSGEDVVSLKKVDKRYGSRTIYEGLDFMIRRRERWCVMGVNGAGKSTLLKLVAGTTEPDTGSVTVGNSVKMGYFAQHAMEVLDGDRTVFQSLEDAFPTAGQGSLRTLAGCFGFSGDDAEKKCRVLSGGEKARLVMAKMLYDPPNFLVLDEPTNHLDMATKEMLVAALANYEGTMLFVSHDRHFLAALSNRVLEVTADGIHQYGGGYTEYVARTGQEAPGLRT</sequence>
<evidence type="ECO:0000313" key="7">
    <source>
        <dbReference type="EMBL" id="ODN69706.1"/>
    </source>
</evidence>
<dbReference type="InterPro" id="IPR050611">
    <property type="entry name" value="ABCF"/>
</dbReference>
<dbReference type="InterPro" id="IPR017871">
    <property type="entry name" value="ABC_transporter-like_CS"/>
</dbReference>
<dbReference type="PROSITE" id="PS50893">
    <property type="entry name" value="ABC_TRANSPORTER_2"/>
    <property type="match status" value="2"/>
</dbReference>
<evidence type="ECO:0000256" key="3">
    <source>
        <dbReference type="ARBA" id="ARBA00022840"/>
    </source>
</evidence>
<name>A0A1E3H1N2_9HYPH</name>
<dbReference type="CDD" id="cd03221">
    <property type="entry name" value="ABCF_EF-3"/>
    <property type="match status" value="2"/>
</dbReference>
<organism evidence="7 8">
    <name type="scientific">Methylobrevis pamukkalensis</name>
    <dbReference type="NCBI Taxonomy" id="1439726"/>
    <lineage>
        <taxon>Bacteria</taxon>
        <taxon>Pseudomonadati</taxon>
        <taxon>Pseudomonadota</taxon>
        <taxon>Alphaproteobacteria</taxon>
        <taxon>Hyphomicrobiales</taxon>
        <taxon>Pleomorphomonadaceae</taxon>
        <taxon>Methylobrevis</taxon>
    </lineage>
</organism>
<gene>
    <name evidence="7" type="primary">yheS_1</name>
    <name evidence="7" type="ORF">A6302_03001</name>
</gene>
<dbReference type="PATRIC" id="fig|1439726.3.peg.3153"/>
<dbReference type="GO" id="GO:0005524">
    <property type="term" value="F:ATP binding"/>
    <property type="evidence" value="ECO:0007669"/>
    <property type="project" value="UniProtKB-KW"/>
</dbReference>
<dbReference type="InterPro" id="IPR027417">
    <property type="entry name" value="P-loop_NTPase"/>
</dbReference>
<keyword evidence="1" id="KW-0677">Repeat</keyword>
<feature type="domain" description="ABC transporter" evidence="6">
    <location>
        <begin position="280"/>
        <end position="494"/>
    </location>
</feature>
<accession>A0A1E3H1N2</accession>
<keyword evidence="2" id="KW-0547">Nucleotide-binding</keyword>
<dbReference type="Pfam" id="PF12848">
    <property type="entry name" value="ABC_tran_Xtn"/>
    <property type="match status" value="1"/>
</dbReference>
<evidence type="ECO:0000256" key="2">
    <source>
        <dbReference type="ARBA" id="ARBA00022741"/>
    </source>
</evidence>
<dbReference type="Gene3D" id="3.40.50.300">
    <property type="entry name" value="P-loop containing nucleotide triphosphate hydrolases"/>
    <property type="match status" value="2"/>
</dbReference>
<dbReference type="PROSITE" id="PS00211">
    <property type="entry name" value="ABC_TRANSPORTER_1"/>
    <property type="match status" value="2"/>
</dbReference>
<evidence type="ECO:0000256" key="4">
    <source>
        <dbReference type="ARBA" id="ARBA00061551"/>
    </source>
</evidence>
<dbReference type="InterPro" id="IPR003593">
    <property type="entry name" value="AAA+_ATPase"/>
</dbReference>
<keyword evidence="3 7" id="KW-0067">ATP-binding</keyword>
<dbReference type="SUPFAM" id="SSF52540">
    <property type="entry name" value="P-loop containing nucleoside triphosphate hydrolases"/>
    <property type="match status" value="2"/>
</dbReference>
<evidence type="ECO:0000256" key="1">
    <source>
        <dbReference type="ARBA" id="ARBA00022737"/>
    </source>
</evidence>
<dbReference type="EMBL" id="MCRJ01000078">
    <property type="protein sequence ID" value="ODN69706.1"/>
    <property type="molecule type" value="Genomic_DNA"/>
</dbReference>
<dbReference type="PANTHER" id="PTHR19211:SF14">
    <property type="entry name" value="ATP-BINDING CASSETTE SUB-FAMILY F MEMBER 1"/>
    <property type="match status" value="1"/>
</dbReference>
<protein>
    <recommendedName>
        <fullName evidence="5">Probable ATP-binding protein YbiT</fullName>
    </recommendedName>
</protein>
<dbReference type="Pfam" id="PF00005">
    <property type="entry name" value="ABC_tran"/>
    <property type="match status" value="2"/>
</dbReference>
<evidence type="ECO:0000313" key="8">
    <source>
        <dbReference type="Proteomes" id="UP000094622"/>
    </source>
</evidence>
<comment type="caution">
    <text evidence="7">The sequence shown here is derived from an EMBL/GenBank/DDBJ whole genome shotgun (WGS) entry which is preliminary data.</text>
</comment>
<keyword evidence="8" id="KW-1185">Reference proteome</keyword>
<reference evidence="7 8" key="1">
    <citation type="submission" date="2016-07" db="EMBL/GenBank/DDBJ databases">
        <title>Draft Genome Sequence of Methylobrevis pamukkalensis PK2.</title>
        <authorList>
            <person name="Vasilenko O.V."/>
            <person name="Doronina N.V."/>
            <person name="Shmareva M.N."/>
            <person name="Tarlachkov S.V."/>
            <person name="Mustakhimov I."/>
            <person name="Trotsenko Y.A."/>
        </authorList>
    </citation>
    <scope>NUCLEOTIDE SEQUENCE [LARGE SCALE GENOMIC DNA]</scope>
    <source>
        <strain evidence="7 8">PK2</strain>
    </source>
</reference>
<feature type="domain" description="ABC transporter" evidence="6">
    <location>
        <begin position="1"/>
        <end position="213"/>
    </location>
</feature>
<dbReference type="Proteomes" id="UP000094622">
    <property type="component" value="Unassembled WGS sequence"/>
</dbReference>
<dbReference type="GO" id="GO:0016887">
    <property type="term" value="F:ATP hydrolysis activity"/>
    <property type="evidence" value="ECO:0007669"/>
    <property type="project" value="InterPro"/>
</dbReference>
<dbReference type="FunFam" id="3.40.50.300:FF:000011">
    <property type="entry name" value="Putative ABC transporter ATP-binding component"/>
    <property type="match status" value="1"/>
</dbReference>
<comment type="similarity">
    <text evidence="4">Belongs to the ABC transporter superfamily. ABCF family. YbiT subfamily.</text>
</comment>
<evidence type="ECO:0000256" key="5">
    <source>
        <dbReference type="ARBA" id="ARBA00074044"/>
    </source>
</evidence>
<proteinExistence type="inferred from homology"/>
<dbReference type="SMART" id="SM00382">
    <property type="entry name" value="AAA"/>
    <property type="match status" value="1"/>
</dbReference>
<dbReference type="FunFam" id="3.40.50.300:FF:000070">
    <property type="entry name" value="Putative ABC transporter ATP-binding component"/>
    <property type="match status" value="1"/>
</dbReference>
<dbReference type="InterPro" id="IPR032781">
    <property type="entry name" value="ABC_tran_Xtn"/>
</dbReference>
<dbReference type="PANTHER" id="PTHR19211">
    <property type="entry name" value="ATP-BINDING TRANSPORT PROTEIN-RELATED"/>
    <property type="match status" value="1"/>
</dbReference>
<dbReference type="AlphaFoldDB" id="A0A1E3H1N2"/>